<protein>
    <submittedName>
        <fullName evidence="2">Uncharacterized protein</fullName>
    </submittedName>
</protein>
<keyword evidence="1" id="KW-0472">Membrane</keyword>
<organism evidence="2 3">
    <name type="scientific">Reticulomyxa filosa</name>
    <dbReference type="NCBI Taxonomy" id="46433"/>
    <lineage>
        <taxon>Eukaryota</taxon>
        <taxon>Sar</taxon>
        <taxon>Rhizaria</taxon>
        <taxon>Retaria</taxon>
        <taxon>Foraminifera</taxon>
        <taxon>Monothalamids</taxon>
        <taxon>Reticulomyxidae</taxon>
        <taxon>Reticulomyxa</taxon>
    </lineage>
</organism>
<reference evidence="2 3" key="1">
    <citation type="journal article" date="2013" name="Curr. Biol.">
        <title>The Genome of the Foraminiferan Reticulomyxa filosa.</title>
        <authorList>
            <person name="Glockner G."/>
            <person name="Hulsmann N."/>
            <person name="Schleicher M."/>
            <person name="Noegel A.A."/>
            <person name="Eichinger L."/>
            <person name="Gallinger C."/>
            <person name="Pawlowski J."/>
            <person name="Sierra R."/>
            <person name="Euteneuer U."/>
            <person name="Pillet L."/>
            <person name="Moustafa A."/>
            <person name="Platzer M."/>
            <person name="Groth M."/>
            <person name="Szafranski K."/>
            <person name="Schliwa M."/>
        </authorList>
    </citation>
    <scope>NUCLEOTIDE SEQUENCE [LARGE SCALE GENOMIC DNA]</scope>
</reference>
<sequence length="201" mass="22791">MMALVTTIALDLTNVNATNYSKQYDVFVIDAHNVFSGHPLVLIFVNVVSVIRIAIRMHAGLPACWWLSRRASGSCCRSRCCECCGREKEEEEDDDEFDLASILAAEHCFAVVVVILRLLLIGAFEKITLNVIVEIDSGIVVRKQQFFITGYGDTLLLNIHTFVLFITCLHIHIYTYMYVLCMYIVVCFVFIISYLIIATVY</sequence>
<evidence type="ECO:0000313" key="2">
    <source>
        <dbReference type="EMBL" id="ETO17086.1"/>
    </source>
</evidence>
<dbReference type="EMBL" id="ASPP01017285">
    <property type="protein sequence ID" value="ETO17086.1"/>
    <property type="molecule type" value="Genomic_DNA"/>
</dbReference>
<keyword evidence="3" id="KW-1185">Reference proteome</keyword>
<feature type="transmembrane region" description="Helical" evidence="1">
    <location>
        <begin position="146"/>
        <end position="167"/>
    </location>
</feature>
<feature type="transmembrane region" description="Helical" evidence="1">
    <location>
        <begin position="173"/>
        <end position="197"/>
    </location>
</feature>
<dbReference type="Proteomes" id="UP000023152">
    <property type="component" value="Unassembled WGS sequence"/>
</dbReference>
<name>X6MTT9_RETFI</name>
<dbReference type="AlphaFoldDB" id="X6MTT9"/>
<gene>
    <name evidence="2" type="ORF">RFI_20244</name>
</gene>
<keyword evidence="1" id="KW-0812">Transmembrane</keyword>
<evidence type="ECO:0000256" key="1">
    <source>
        <dbReference type="SAM" id="Phobius"/>
    </source>
</evidence>
<proteinExistence type="predicted"/>
<feature type="transmembrane region" description="Helical" evidence="1">
    <location>
        <begin position="33"/>
        <end position="55"/>
    </location>
</feature>
<comment type="caution">
    <text evidence="2">The sequence shown here is derived from an EMBL/GenBank/DDBJ whole genome shotgun (WGS) entry which is preliminary data.</text>
</comment>
<accession>X6MTT9</accession>
<keyword evidence="1" id="KW-1133">Transmembrane helix</keyword>
<evidence type="ECO:0000313" key="3">
    <source>
        <dbReference type="Proteomes" id="UP000023152"/>
    </source>
</evidence>